<dbReference type="Pfam" id="PF01408">
    <property type="entry name" value="GFO_IDH_MocA"/>
    <property type="match status" value="1"/>
</dbReference>
<evidence type="ECO:0000259" key="3">
    <source>
        <dbReference type="Pfam" id="PF22725"/>
    </source>
</evidence>
<sequence>MRLGDPYMDLIDTEGLGMRAGIIGCGNISGIYLKNLPKFGVPVVAVADLNLDLARARAEEYGVARACRVEELLADSEVDVVVNLTVPAAHAEVAMAALRAGKHVYNEKPLATSLDDARALLAEAASRGLLVGCAPDTVLGAGLQTCRALLDEGQIGAPVAGTAFMLSGGPESWHPNPAFFYAPGGGPLFDMGPYYLSALITMLGPVSRVTGFARAHTAEREVGSGALKGERFPVLTPSHVAGVLEFASGPVVTLVTSFDVLAHETPRLELYGTEGALSLPDPNTFGGPVKLAGREREWRTVELTHPFDQNSRGLGVADLVQAAAQGRTPRASGQLALHVLEVMHALLQAAEQGRATTITSMVERPDAMPSHTTSGGVL</sequence>
<evidence type="ECO:0000256" key="1">
    <source>
        <dbReference type="ARBA" id="ARBA00023002"/>
    </source>
</evidence>
<dbReference type="SUPFAM" id="SSF55347">
    <property type="entry name" value="Glyceraldehyde-3-phosphate dehydrogenase-like, C-terminal domain"/>
    <property type="match status" value="1"/>
</dbReference>
<dbReference type="InterPro" id="IPR000683">
    <property type="entry name" value="Gfo/Idh/MocA-like_OxRdtase_N"/>
</dbReference>
<dbReference type="Gene3D" id="3.40.50.720">
    <property type="entry name" value="NAD(P)-binding Rossmann-like Domain"/>
    <property type="match status" value="1"/>
</dbReference>
<dbReference type="GO" id="GO:0016491">
    <property type="term" value="F:oxidoreductase activity"/>
    <property type="evidence" value="ECO:0007669"/>
    <property type="project" value="UniProtKB-KW"/>
</dbReference>
<dbReference type="HOGENOM" id="CLU_023194_6_0_0"/>
<keyword evidence="5" id="KW-1185">Reference proteome</keyword>
<evidence type="ECO:0000313" key="4">
    <source>
        <dbReference type="EMBL" id="AFZ69220.1"/>
    </source>
</evidence>
<proteinExistence type="predicted"/>
<evidence type="ECO:0000313" key="5">
    <source>
        <dbReference type="Proteomes" id="UP000010467"/>
    </source>
</evidence>
<dbReference type="Pfam" id="PF22725">
    <property type="entry name" value="GFO_IDH_MocA_C3"/>
    <property type="match status" value="1"/>
</dbReference>
<dbReference type="PANTHER" id="PTHR43818:SF11">
    <property type="entry name" value="BCDNA.GH03377"/>
    <property type="match status" value="1"/>
</dbReference>
<dbReference type="SUPFAM" id="SSF51735">
    <property type="entry name" value="NAD(P)-binding Rossmann-fold domains"/>
    <property type="match status" value="1"/>
</dbReference>
<dbReference type="InterPro" id="IPR036291">
    <property type="entry name" value="NAD(P)-bd_dom_sf"/>
</dbReference>
<dbReference type="InterPro" id="IPR050463">
    <property type="entry name" value="Gfo/Idh/MocA_oxidrdct_glycsds"/>
</dbReference>
<dbReference type="KEGG" id="dpd:Deipe_3796"/>
<dbReference type="Proteomes" id="UP000010467">
    <property type="component" value="Chromosome"/>
</dbReference>
<dbReference type="Gene3D" id="3.30.360.10">
    <property type="entry name" value="Dihydrodipicolinate Reductase, domain 2"/>
    <property type="match status" value="1"/>
</dbReference>
<feature type="domain" description="Gfo/Idh/MocA-like oxidoreductase N-terminal" evidence="2">
    <location>
        <begin position="18"/>
        <end position="131"/>
    </location>
</feature>
<accession>L0A838</accession>
<dbReference type="GO" id="GO:0000166">
    <property type="term" value="F:nucleotide binding"/>
    <property type="evidence" value="ECO:0007669"/>
    <property type="project" value="InterPro"/>
</dbReference>
<dbReference type="eggNOG" id="COG0673">
    <property type="taxonomic scope" value="Bacteria"/>
</dbReference>
<evidence type="ECO:0000259" key="2">
    <source>
        <dbReference type="Pfam" id="PF01408"/>
    </source>
</evidence>
<dbReference type="EMBL" id="CP003382">
    <property type="protein sequence ID" value="AFZ69220.1"/>
    <property type="molecule type" value="Genomic_DNA"/>
</dbReference>
<keyword evidence="1" id="KW-0560">Oxidoreductase</keyword>
<protein>
    <submittedName>
        <fullName evidence="4">Putative dehydrogenase</fullName>
    </submittedName>
</protein>
<name>L0A838_DEIPD</name>
<dbReference type="PANTHER" id="PTHR43818">
    <property type="entry name" value="BCDNA.GH03377"/>
    <property type="match status" value="1"/>
</dbReference>
<gene>
    <name evidence="4" type="ordered locus">Deipe_3796</name>
</gene>
<dbReference type="AlphaFoldDB" id="L0A838"/>
<dbReference type="InterPro" id="IPR055170">
    <property type="entry name" value="GFO_IDH_MocA-like_dom"/>
</dbReference>
<feature type="domain" description="GFO/IDH/MocA-like oxidoreductase" evidence="3">
    <location>
        <begin position="144"/>
        <end position="277"/>
    </location>
</feature>
<dbReference type="PATRIC" id="fig|937777.3.peg.3807"/>
<reference evidence="5" key="1">
    <citation type="submission" date="2012-03" db="EMBL/GenBank/DDBJ databases">
        <title>Complete sequence of chromosome of Deinococcus peraridilitoris DSM 19664.</title>
        <authorList>
            <person name="Lucas S."/>
            <person name="Copeland A."/>
            <person name="Lapidus A."/>
            <person name="Glavina del Rio T."/>
            <person name="Dalin E."/>
            <person name="Tice H."/>
            <person name="Bruce D."/>
            <person name="Goodwin L."/>
            <person name="Pitluck S."/>
            <person name="Peters L."/>
            <person name="Mikhailova N."/>
            <person name="Lu M."/>
            <person name="Kyrpides N."/>
            <person name="Mavromatis K."/>
            <person name="Ivanova N."/>
            <person name="Brettin T."/>
            <person name="Detter J.C."/>
            <person name="Han C."/>
            <person name="Larimer F."/>
            <person name="Land M."/>
            <person name="Hauser L."/>
            <person name="Markowitz V."/>
            <person name="Cheng J.-F."/>
            <person name="Hugenholtz P."/>
            <person name="Woyke T."/>
            <person name="Wu D."/>
            <person name="Pukall R."/>
            <person name="Steenblock K."/>
            <person name="Brambilla E."/>
            <person name="Klenk H.-P."/>
            <person name="Eisen J.A."/>
        </authorList>
    </citation>
    <scope>NUCLEOTIDE SEQUENCE [LARGE SCALE GENOMIC DNA]</scope>
    <source>
        <strain evidence="5">DSM 19664 / LMG 22246 / CIP 109416 / KR-200</strain>
    </source>
</reference>
<organism evidence="4 5">
    <name type="scientific">Deinococcus peraridilitoris (strain DSM 19664 / LMG 22246 / CIP 109416 / KR-200)</name>
    <dbReference type="NCBI Taxonomy" id="937777"/>
    <lineage>
        <taxon>Bacteria</taxon>
        <taxon>Thermotogati</taxon>
        <taxon>Deinococcota</taxon>
        <taxon>Deinococci</taxon>
        <taxon>Deinococcales</taxon>
        <taxon>Deinococcaceae</taxon>
        <taxon>Deinococcus</taxon>
    </lineage>
</organism>
<dbReference type="STRING" id="937777.Deipe_3796"/>